<evidence type="ECO:0000256" key="4">
    <source>
        <dbReference type="ARBA" id="ARBA00022618"/>
    </source>
</evidence>
<feature type="active site" description="Proton donor" evidence="12">
    <location>
        <position position="126"/>
    </location>
</feature>
<keyword evidence="8 12" id="KW-0131">Cell cycle</keyword>
<evidence type="ECO:0000256" key="8">
    <source>
        <dbReference type="ARBA" id="ARBA00023306"/>
    </source>
</evidence>
<dbReference type="GO" id="GO:0008760">
    <property type="term" value="F:UDP-N-acetylglucosamine 1-carboxyvinyltransferase activity"/>
    <property type="evidence" value="ECO:0007669"/>
    <property type="project" value="UniProtKB-UniRule"/>
</dbReference>
<feature type="binding site" evidence="12">
    <location>
        <position position="102"/>
    </location>
    <ligand>
        <name>UDP-N-acetyl-alpha-D-glucosamine</name>
        <dbReference type="ChEBI" id="CHEBI:57705"/>
    </ligand>
</feature>
<dbReference type="GO" id="GO:0051301">
    <property type="term" value="P:cell division"/>
    <property type="evidence" value="ECO:0007669"/>
    <property type="project" value="UniProtKB-KW"/>
</dbReference>
<evidence type="ECO:0000256" key="1">
    <source>
        <dbReference type="ARBA" id="ARBA00004496"/>
    </source>
</evidence>
<dbReference type="InterPro" id="IPR036968">
    <property type="entry name" value="Enolpyruvate_Tfrase_sf"/>
</dbReference>
<keyword evidence="12" id="KW-0670">Pyruvate</keyword>
<gene>
    <name evidence="12" type="primary">murA</name>
    <name evidence="14" type="ORF">SAMN06264868_10814</name>
</gene>
<accession>A0AA46AE64</accession>
<dbReference type="InterPro" id="IPR013792">
    <property type="entry name" value="RNA3'P_cycl/enolpyr_Trfase_a/b"/>
</dbReference>
<dbReference type="HAMAP" id="MF_00111">
    <property type="entry name" value="MurA"/>
    <property type="match status" value="1"/>
</dbReference>
<keyword evidence="7 12" id="KW-0573">Peptidoglycan synthesis</keyword>
<dbReference type="InterPro" id="IPR050068">
    <property type="entry name" value="MurA_subfamily"/>
</dbReference>
<dbReference type="Proteomes" id="UP001157947">
    <property type="component" value="Unassembled WGS sequence"/>
</dbReference>
<evidence type="ECO:0000256" key="5">
    <source>
        <dbReference type="ARBA" id="ARBA00022679"/>
    </source>
</evidence>
<dbReference type="GO" id="GO:0008360">
    <property type="term" value="P:regulation of cell shape"/>
    <property type="evidence" value="ECO:0007669"/>
    <property type="project" value="UniProtKB-KW"/>
</dbReference>
<evidence type="ECO:0000313" key="15">
    <source>
        <dbReference type="Proteomes" id="UP001157947"/>
    </source>
</evidence>
<dbReference type="GO" id="GO:0009252">
    <property type="term" value="P:peptidoglycan biosynthetic process"/>
    <property type="evidence" value="ECO:0007669"/>
    <property type="project" value="UniProtKB-UniRule"/>
</dbReference>
<comment type="subcellular location">
    <subcellularLocation>
        <location evidence="1 12">Cytoplasm</location>
    </subcellularLocation>
</comment>
<dbReference type="SUPFAM" id="SSF55205">
    <property type="entry name" value="EPT/RTPC-like"/>
    <property type="match status" value="1"/>
</dbReference>
<dbReference type="NCBIfam" id="TIGR01072">
    <property type="entry name" value="murA"/>
    <property type="match status" value="1"/>
</dbReference>
<dbReference type="Gene3D" id="3.65.10.10">
    <property type="entry name" value="Enolpyruvate transferase domain"/>
    <property type="match status" value="2"/>
</dbReference>
<evidence type="ECO:0000256" key="6">
    <source>
        <dbReference type="ARBA" id="ARBA00022960"/>
    </source>
</evidence>
<comment type="caution">
    <text evidence="14">The sequence shown here is derived from an EMBL/GenBank/DDBJ whole genome shotgun (WGS) entry which is preliminary data.</text>
</comment>
<feature type="binding site" evidence="12">
    <location>
        <begin position="31"/>
        <end position="32"/>
    </location>
    <ligand>
        <name>phosphoenolpyruvate</name>
        <dbReference type="ChEBI" id="CHEBI:58702"/>
    </ligand>
</feature>
<dbReference type="FunFam" id="3.65.10.10:FF:000001">
    <property type="entry name" value="UDP-N-acetylglucosamine 1-carboxyvinyltransferase"/>
    <property type="match status" value="1"/>
</dbReference>
<comment type="pathway">
    <text evidence="2 12">Cell wall biogenesis; peptidoglycan biosynthesis.</text>
</comment>
<comment type="catalytic activity">
    <reaction evidence="11 12">
        <text>phosphoenolpyruvate + UDP-N-acetyl-alpha-D-glucosamine = UDP-N-acetyl-3-O-(1-carboxyvinyl)-alpha-D-glucosamine + phosphate</text>
        <dbReference type="Rhea" id="RHEA:18681"/>
        <dbReference type="ChEBI" id="CHEBI:43474"/>
        <dbReference type="ChEBI" id="CHEBI:57705"/>
        <dbReference type="ChEBI" id="CHEBI:58702"/>
        <dbReference type="ChEBI" id="CHEBI:68483"/>
        <dbReference type="EC" id="2.5.1.7"/>
    </reaction>
</comment>
<dbReference type="GO" id="GO:0005737">
    <property type="term" value="C:cytoplasm"/>
    <property type="evidence" value="ECO:0007669"/>
    <property type="project" value="UniProtKB-SubCell"/>
</dbReference>
<proteinExistence type="inferred from homology"/>
<dbReference type="EMBL" id="FXTX01000008">
    <property type="protein sequence ID" value="SMP10729.1"/>
    <property type="molecule type" value="Genomic_DNA"/>
</dbReference>
<dbReference type="EC" id="2.5.1.7" evidence="12"/>
<evidence type="ECO:0000256" key="2">
    <source>
        <dbReference type="ARBA" id="ARBA00004752"/>
    </source>
</evidence>
<dbReference type="CDD" id="cd01555">
    <property type="entry name" value="UdpNAET"/>
    <property type="match status" value="1"/>
</dbReference>
<evidence type="ECO:0000259" key="13">
    <source>
        <dbReference type="Pfam" id="PF00275"/>
    </source>
</evidence>
<feature type="binding site" evidence="12">
    <location>
        <position position="316"/>
    </location>
    <ligand>
        <name>UDP-N-acetyl-alpha-D-glucosamine</name>
        <dbReference type="ChEBI" id="CHEBI:57705"/>
    </ligand>
</feature>
<dbReference type="AlphaFoldDB" id="A0AA46AE64"/>
<feature type="domain" description="Enolpyruvate transferase" evidence="13">
    <location>
        <begin position="16"/>
        <end position="417"/>
    </location>
</feature>
<keyword evidence="4 12" id="KW-0132">Cell division</keyword>
<protein>
    <recommendedName>
        <fullName evidence="12">UDP-N-acetylglucosamine 1-carboxyvinyltransferase</fullName>
        <ecNumber evidence="12">2.5.1.7</ecNumber>
    </recommendedName>
    <alternativeName>
        <fullName evidence="12">Enoylpyruvate transferase</fullName>
    </alternativeName>
    <alternativeName>
        <fullName evidence="12">UDP-N-acetylglucosamine enolpyruvyl transferase</fullName>
        <shortName evidence="12">EPT</shortName>
    </alternativeName>
</protein>
<feature type="binding site" evidence="12">
    <location>
        <position position="338"/>
    </location>
    <ligand>
        <name>UDP-N-acetyl-alpha-D-glucosamine</name>
        <dbReference type="ChEBI" id="CHEBI:57705"/>
    </ligand>
</feature>
<dbReference type="NCBIfam" id="NF006873">
    <property type="entry name" value="PRK09369.1"/>
    <property type="match status" value="1"/>
</dbReference>
<dbReference type="RefSeq" id="WP_265134320.1">
    <property type="nucleotide sequence ID" value="NZ_FXTX01000008.1"/>
</dbReference>
<keyword evidence="9 12" id="KW-0961">Cell wall biogenesis/degradation</keyword>
<dbReference type="GO" id="GO:0019277">
    <property type="term" value="P:UDP-N-acetylgalactosamine biosynthetic process"/>
    <property type="evidence" value="ECO:0007669"/>
    <property type="project" value="InterPro"/>
</dbReference>
<comment type="similarity">
    <text evidence="10 12">Belongs to the EPSP synthase family. MurA subfamily.</text>
</comment>
<name>A0AA46AE64_9AQUI</name>
<dbReference type="GO" id="GO:0071555">
    <property type="term" value="P:cell wall organization"/>
    <property type="evidence" value="ECO:0007669"/>
    <property type="project" value="UniProtKB-KW"/>
</dbReference>
<keyword evidence="5 12" id="KW-0808">Transferase</keyword>
<dbReference type="Pfam" id="PF00275">
    <property type="entry name" value="EPSP_synthase"/>
    <property type="match status" value="1"/>
</dbReference>
<dbReference type="InterPro" id="IPR005750">
    <property type="entry name" value="UDP_GlcNAc_COvinyl_MurA"/>
</dbReference>
<feature type="binding site" evidence="12">
    <location>
        <begin position="131"/>
        <end position="135"/>
    </location>
    <ligand>
        <name>UDP-N-acetyl-alpha-D-glucosamine</name>
        <dbReference type="ChEBI" id="CHEBI:57705"/>
    </ligand>
</feature>
<dbReference type="InterPro" id="IPR001986">
    <property type="entry name" value="Enolpyruvate_Tfrase_dom"/>
</dbReference>
<sequence length="430" mass="47541">MITQVEKMQKEVLVIEGKRKLQGILRVSGAKNSALPNMAATILTDKEVILENLPDLLDVKLMKQLLEDIGSHIDCIDNNVCSFRLSSPKSFVANYDIVSKMRASILVLGPMVARFGYAEVALPGGCSIGARPVDLHLKALEMMGAKIELQHGYIKAYAPKGLKGAHIFFEKITVTGTENIMMAAVLAEGQTIIENAALEPEVVDLAKMLKKMGADIQGEGTPRIVINGVKELNGTKHTIIPDRIEAGTFAVLSALSDGKIIIQNYPMEYLEYVNEVFKDIGIYILPVDKDKVIIKREERLKPVDIQTKEYPLFPTDLQAQFMTLLCFADGVSQITENIFENRFMHVSELNRMGADIKIVDRTAIIKGIKELTGADVKATDLRASAAMVIAGLVADGITKIHNIYHLDRGYEHIDTKLKNIGANLWREINE</sequence>
<dbReference type="PANTHER" id="PTHR43783:SF1">
    <property type="entry name" value="UDP-N-ACETYLGLUCOSAMINE 1-CARBOXYVINYLTRANSFERASE"/>
    <property type="match status" value="1"/>
</dbReference>
<keyword evidence="3 12" id="KW-0963">Cytoplasm</keyword>
<evidence type="ECO:0000256" key="12">
    <source>
        <dbReference type="HAMAP-Rule" id="MF_00111"/>
    </source>
</evidence>
<dbReference type="PANTHER" id="PTHR43783">
    <property type="entry name" value="UDP-N-ACETYLGLUCOSAMINE 1-CARBOXYVINYLTRANSFERASE"/>
    <property type="match status" value="1"/>
</dbReference>
<reference evidence="14" key="1">
    <citation type="submission" date="2017-05" db="EMBL/GenBank/DDBJ databases">
        <authorList>
            <person name="Varghese N."/>
            <person name="Submissions S."/>
        </authorList>
    </citation>
    <scope>NUCLEOTIDE SEQUENCE</scope>
    <source>
        <strain evidence="14">DSM 18763</strain>
    </source>
</reference>
<comment type="caution">
    <text evidence="12">Lacks conserved residue(s) required for the propagation of feature annotation.</text>
</comment>
<feature type="modified residue" description="2-(S-cysteinyl)pyruvic acid O-phosphothioketal" evidence="12">
    <location>
        <position position="126"/>
    </location>
</feature>
<evidence type="ECO:0000313" key="14">
    <source>
        <dbReference type="EMBL" id="SMP10729.1"/>
    </source>
</evidence>
<evidence type="ECO:0000256" key="11">
    <source>
        <dbReference type="ARBA" id="ARBA00047527"/>
    </source>
</evidence>
<evidence type="ECO:0000256" key="9">
    <source>
        <dbReference type="ARBA" id="ARBA00023316"/>
    </source>
</evidence>
<evidence type="ECO:0000256" key="3">
    <source>
        <dbReference type="ARBA" id="ARBA00022490"/>
    </source>
</evidence>
<evidence type="ECO:0000256" key="7">
    <source>
        <dbReference type="ARBA" id="ARBA00022984"/>
    </source>
</evidence>
<organism evidence="14 15">
    <name type="scientific">Venenivibrio stagnispumantis</name>
    <dbReference type="NCBI Taxonomy" id="407998"/>
    <lineage>
        <taxon>Bacteria</taxon>
        <taxon>Pseudomonadati</taxon>
        <taxon>Aquificota</taxon>
        <taxon>Aquificia</taxon>
        <taxon>Aquificales</taxon>
        <taxon>Hydrogenothermaceae</taxon>
        <taxon>Venenivibrio</taxon>
    </lineage>
</organism>
<evidence type="ECO:0000256" key="10">
    <source>
        <dbReference type="ARBA" id="ARBA00038367"/>
    </source>
</evidence>
<keyword evidence="6 12" id="KW-0133">Cell shape</keyword>
<comment type="function">
    <text evidence="12">Cell wall formation. Adds enolpyruvyl to UDP-N-acetylglucosamine.</text>
</comment>
<keyword evidence="15" id="KW-1185">Reference proteome</keyword>